<comment type="caution">
    <text evidence="2">The sequence shown here is derived from an EMBL/GenBank/DDBJ whole genome shotgun (WGS) entry which is preliminary data.</text>
</comment>
<accession>A0A0F8YW80</accession>
<organism evidence="2">
    <name type="scientific">marine sediment metagenome</name>
    <dbReference type="NCBI Taxonomy" id="412755"/>
    <lineage>
        <taxon>unclassified sequences</taxon>
        <taxon>metagenomes</taxon>
        <taxon>ecological metagenomes</taxon>
    </lineage>
</organism>
<feature type="non-terminal residue" evidence="2">
    <location>
        <position position="1"/>
    </location>
</feature>
<proteinExistence type="predicted"/>
<gene>
    <name evidence="2" type="ORF">LCGC14_2771070</name>
</gene>
<dbReference type="GO" id="GO:0005737">
    <property type="term" value="C:cytoplasm"/>
    <property type="evidence" value="ECO:0007669"/>
    <property type="project" value="InterPro"/>
</dbReference>
<sequence>NEQYPLVPGGTGIIPTFVCKPGKVTLARLGRKKGWYVMQISSGSAFTPSKDQLTKGWEKLPHILINMVGDPENFIQNTRSNHMHWVYGEYGEELKRICEILNIDYVVC</sequence>
<dbReference type="GO" id="GO:0006004">
    <property type="term" value="P:fucose metabolic process"/>
    <property type="evidence" value="ECO:0007669"/>
    <property type="project" value="InterPro"/>
</dbReference>
<feature type="domain" description="L-fucose isomerase C-terminal" evidence="1">
    <location>
        <begin position="20"/>
        <end position="106"/>
    </location>
</feature>
<protein>
    <recommendedName>
        <fullName evidence="1">L-fucose isomerase C-terminal domain-containing protein</fullName>
    </recommendedName>
</protein>
<dbReference type="AlphaFoldDB" id="A0A0F8YW80"/>
<reference evidence="2" key="1">
    <citation type="journal article" date="2015" name="Nature">
        <title>Complex archaea that bridge the gap between prokaryotes and eukaryotes.</title>
        <authorList>
            <person name="Spang A."/>
            <person name="Saw J.H."/>
            <person name="Jorgensen S.L."/>
            <person name="Zaremba-Niedzwiedzka K."/>
            <person name="Martijn J."/>
            <person name="Lind A.E."/>
            <person name="van Eijk R."/>
            <person name="Schleper C."/>
            <person name="Guy L."/>
            <person name="Ettema T.J."/>
        </authorList>
    </citation>
    <scope>NUCLEOTIDE SEQUENCE</scope>
</reference>
<dbReference type="EMBL" id="LAZR01051206">
    <property type="protein sequence ID" value="KKK85658.1"/>
    <property type="molecule type" value="Genomic_DNA"/>
</dbReference>
<dbReference type="Pfam" id="PF02952">
    <property type="entry name" value="Fucose_iso_C"/>
    <property type="match status" value="1"/>
</dbReference>
<dbReference type="GO" id="GO:0008736">
    <property type="term" value="F:L-fucose isomerase activity"/>
    <property type="evidence" value="ECO:0007669"/>
    <property type="project" value="InterPro"/>
</dbReference>
<evidence type="ECO:0000313" key="2">
    <source>
        <dbReference type="EMBL" id="KKK85658.1"/>
    </source>
</evidence>
<evidence type="ECO:0000259" key="1">
    <source>
        <dbReference type="Pfam" id="PF02952"/>
    </source>
</evidence>
<dbReference type="InterPro" id="IPR015888">
    <property type="entry name" value="Fuc_isomerase_C"/>
</dbReference>
<name>A0A0F8YW80_9ZZZZ</name>